<evidence type="ECO:0000256" key="1">
    <source>
        <dbReference type="SAM" id="MobiDB-lite"/>
    </source>
</evidence>
<reference evidence="3" key="1">
    <citation type="submission" date="2021-01" db="EMBL/GenBank/DDBJ databases">
        <authorList>
            <person name="Corre E."/>
            <person name="Pelletier E."/>
            <person name="Niang G."/>
            <person name="Scheremetjew M."/>
            <person name="Finn R."/>
            <person name="Kale V."/>
            <person name="Holt S."/>
            <person name="Cochrane G."/>
            <person name="Meng A."/>
            <person name="Brown T."/>
            <person name="Cohen L."/>
        </authorList>
    </citation>
    <scope>NUCLEOTIDE SEQUENCE</scope>
    <source>
        <strain evidence="3">Pbaha01</strain>
    </source>
</reference>
<evidence type="ECO:0000313" key="3">
    <source>
        <dbReference type="EMBL" id="CAD8353163.1"/>
    </source>
</evidence>
<dbReference type="AlphaFoldDB" id="A0A7S0A4Y4"/>
<name>A0A7S0A4Y4_9DINO</name>
<keyword evidence="2" id="KW-1133">Transmembrane helix</keyword>
<feature type="compositionally biased region" description="Low complexity" evidence="1">
    <location>
        <begin position="18"/>
        <end position="27"/>
    </location>
</feature>
<accession>A0A7S0A4Y4</accession>
<evidence type="ECO:0008006" key="4">
    <source>
        <dbReference type="Google" id="ProtNLM"/>
    </source>
</evidence>
<feature type="region of interest" description="Disordered" evidence="1">
    <location>
        <begin position="1"/>
        <end position="35"/>
    </location>
</feature>
<organism evidence="3">
    <name type="scientific">Pyrodinium bahamense</name>
    <dbReference type="NCBI Taxonomy" id="73915"/>
    <lineage>
        <taxon>Eukaryota</taxon>
        <taxon>Sar</taxon>
        <taxon>Alveolata</taxon>
        <taxon>Dinophyceae</taxon>
        <taxon>Gonyaulacales</taxon>
        <taxon>Pyrocystaceae</taxon>
        <taxon>Pyrodinium</taxon>
    </lineage>
</organism>
<evidence type="ECO:0000256" key="2">
    <source>
        <dbReference type="SAM" id="Phobius"/>
    </source>
</evidence>
<sequence>MSREPLKPPGPPPEPRARSSAAAAPAAPQAPAPAPLSLAELQALPAKELRHMLAERGVSPGTATEKAELAQWAFQHQDLPAVRSAASAAPAAGAGREEATKSVAELRQMSVAELREMLAQRGVSEGSATEKGELVQWVFQHQNLPVLRASQQQRKKTRQRGRWSFFGRGDPSDPYDSPREEAKQRGPEHERLEGLEPERLEGNEGQRLLEGSAEALAAAPARRCWPWAAAGGLGVAVLAIVGTVAANDARQAATE</sequence>
<protein>
    <recommendedName>
        <fullName evidence="4">SAP domain-containing protein</fullName>
    </recommendedName>
</protein>
<feature type="transmembrane region" description="Helical" evidence="2">
    <location>
        <begin position="225"/>
        <end position="246"/>
    </location>
</feature>
<keyword evidence="2" id="KW-0472">Membrane</keyword>
<keyword evidence="2" id="KW-0812">Transmembrane</keyword>
<feature type="compositionally biased region" description="Basic and acidic residues" evidence="1">
    <location>
        <begin position="176"/>
        <end position="202"/>
    </location>
</feature>
<feature type="region of interest" description="Disordered" evidence="1">
    <location>
        <begin position="148"/>
        <end position="202"/>
    </location>
</feature>
<dbReference type="EMBL" id="HBEG01014015">
    <property type="protein sequence ID" value="CAD8353163.1"/>
    <property type="molecule type" value="Transcribed_RNA"/>
</dbReference>
<gene>
    <name evidence="3" type="ORF">PBAH0796_LOCUS8530</name>
</gene>
<proteinExistence type="predicted"/>